<dbReference type="Gene3D" id="1.25.40.10">
    <property type="entry name" value="Tetratricopeptide repeat domain"/>
    <property type="match status" value="1"/>
</dbReference>
<dbReference type="InterPro" id="IPR046336">
    <property type="entry name" value="Lon_prtase_N_sf"/>
</dbReference>
<dbReference type="CDD" id="cd16514">
    <property type="entry name" value="RING-HC_LONFs_rpt2"/>
    <property type="match status" value="1"/>
</dbReference>
<dbReference type="InterPro" id="IPR013083">
    <property type="entry name" value="Znf_RING/FYVE/PHD"/>
</dbReference>
<evidence type="ECO:0000256" key="4">
    <source>
        <dbReference type="PROSITE-ProRule" id="PRU00175"/>
    </source>
</evidence>
<dbReference type="PANTHER" id="PTHR23327">
    <property type="entry name" value="RING FINGER PROTEIN 127"/>
    <property type="match status" value="1"/>
</dbReference>
<dbReference type="GO" id="GO:0008270">
    <property type="term" value="F:zinc ion binding"/>
    <property type="evidence" value="ECO:0007669"/>
    <property type="project" value="UniProtKB-KW"/>
</dbReference>
<dbReference type="Pfam" id="PF13445">
    <property type="entry name" value="zf-RING_UBOX"/>
    <property type="match status" value="1"/>
</dbReference>
<dbReference type="SMART" id="SM00464">
    <property type="entry name" value="LON"/>
    <property type="match status" value="1"/>
</dbReference>
<dbReference type="PROSITE" id="PS50089">
    <property type="entry name" value="ZF_RING_2"/>
    <property type="match status" value="2"/>
</dbReference>
<feature type="domain" description="RING-type" evidence="5">
    <location>
        <begin position="84"/>
        <end position="118"/>
    </location>
</feature>
<dbReference type="InterPro" id="IPR001841">
    <property type="entry name" value="Znf_RING"/>
</dbReference>
<dbReference type="SMART" id="SM00028">
    <property type="entry name" value="TPR"/>
    <property type="match status" value="2"/>
</dbReference>
<dbReference type="InterPro" id="IPR017907">
    <property type="entry name" value="Znf_RING_CS"/>
</dbReference>
<dbReference type="SUPFAM" id="SSF88697">
    <property type="entry name" value="PUA domain-like"/>
    <property type="match status" value="1"/>
</dbReference>
<evidence type="ECO:0000259" key="5">
    <source>
        <dbReference type="PROSITE" id="PS50089"/>
    </source>
</evidence>
<name>A0A8J4T631_9TREM</name>
<dbReference type="SUPFAM" id="SSF57850">
    <property type="entry name" value="RING/U-box"/>
    <property type="match status" value="2"/>
</dbReference>
<evidence type="ECO:0000313" key="7">
    <source>
        <dbReference type="EMBL" id="KAF5405425.1"/>
    </source>
</evidence>
<feature type="domain" description="Lon N-terminal" evidence="6">
    <location>
        <begin position="446"/>
        <end position="651"/>
    </location>
</feature>
<dbReference type="GO" id="GO:0005737">
    <property type="term" value="C:cytoplasm"/>
    <property type="evidence" value="ECO:0007669"/>
    <property type="project" value="UniProtKB-ARBA"/>
</dbReference>
<reference evidence="7" key="1">
    <citation type="submission" date="2019-05" db="EMBL/GenBank/DDBJ databases">
        <title>Annotation for the trematode Paragonimus heterotremus.</title>
        <authorList>
            <person name="Choi Y.-J."/>
        </authorList>
    </citation>
    <scope>NUCLEOTIDE SEQUENCE</scope>
    <source>
        <strain evidence="7">LC</strain>
    </source>
</reference>
<dbReference type="Gene3D" id="3.30.40.10">
    <property type="entry name" value="Zinc/RING finger domain, C3HC4 (zinc finger)"/>
    <property type="match status" value="2"/>
</dbReference>
<evidence type="ECO:0000256" key="1">
    <source>
        <dbReference type="ARBA" id="ARBA00022723"/>
    </source>
</evidence>
<keyword evidence="8" id="KW-1185">Reference proteome</keyword>
<keyword evidence="3" id="KW-0862">Zinc</keyword>
<dbReference type="InterPro" id="IPR015947">
    <property type="entry name" value="PUA-like_sf"/>
</dbReference>
<dbReference type="InterPro" id="IPR003111">
    <property type="entry name" value="Lon_prtase_N"/>
</dbReference>
<evidence type="ECO:0000256" key="3">
    <source>
        <dbReference type="ARBA" id="ARBA00022833"/>
    </source>
</evidence>
<dbReference type="PROSITE" id="PS00518">
    <property type="entry name" value="ZF_RING_1"/>
    <property type="match status" value="2"/>
</dbReference>
<dbReference type="PANTHER" id="PTHR23327:SF42">
    <property type="entry name" value="LON PEPTIDASE N-TERMINAL DOMAIN AND RING FINGER PROTEIN C14F5.10C"/>
    <property type="match status" value="1"/>
</dbReference>
<comment type="caution">
    <text evidence="7">The sequence shown here is derived from an EMBL/GenBank/DDBJ whole genome shotgun (WGS) entry which is preliminary data.</text>
</comment>
<dbReference type="OrthoDB" id="264917at2759"/>
<dbReference type="InterPro" id="IPR011990">
    <property type="entry name" value="TPR-like_helical_dom_sf"/>
</dbReference>
<dbReference type="AlphaFoldDB" id="A0A8J4T631"/>
<dbReference type="SUPFAM" id="SSF48452">
    <property type="entry name" value="TPR-like"/>
    <property type="match status" value="1"/>
</dbReference>
<feature type="domain" description="RING-type" evidence="5">
    <location>
        <begin position="356"/>
        <end position="394"/>
    </location>
</feature>
<evidence type="ECO:0008006" key="9">
    <source>
        <dbReference type="Google" id="ProtNLM"/>
    </source>
</evidence>
<keyword evidence="2 4" id="KW-0863">Zinc-finger</keyword>
<evidence type="ECO:0000313" key="8">
    <source>
        <dbReference type="Proteomes" id="UP000748531"/>
    </source>
</evidence>
<evidence type="ECO:0000256" key="2">
    <source>
        <dbReference type="ARBA" id="ARBA00022771"/>
    </source>
</evidence>
<dbReference type="InterPro" id="IPR027370">
    <property type="entry name" value="Znf-RING_euk"/>
</dbReference>
<dbReference type="Gene3D" id="2.30.130.40">
    <property type="entry name" value="LON domain-like"/>
    <property type="match status" value="1"/>
</dbReference>
<dbReference type="PROSITE" id="PS51787">
    <property type="entry name" value="LON_N"/>
    <property type="match status" value="1"/>
</dbReference>
<proteinExistence type="predicted"/>
<dbReference type="GO" id="GO:0061630">
    <property type="term" value="F:ubiquitin protein ligase activity"/>
    <property type="evidence" value="ECO:0007669"/>
    <property type="project" value="TreeGrafter"/>
</dbReference>
<dbReference type="InterPro" id="IPR019734">
    <property type="entry name" value="TPR_rpt"/>
</dbReference>
<dbReference type="SMART" id="SM00184">
    <property type="entry name" value="RING"/>
    <property type="match status" value="2"/>
</dbReference>
<organism evidence="7 8">
    <name type="scientific">Paragonimus heterotremus</name>
    <dbReference type="NCBI Taxonomy" id="100268"/>
    <lineage>
        <taxon>Eukaryota</taxon>
        <taxon>Metazoa</taxon>
        <taxon>Spiralia</taxon>
        <taxon>Lophotrochozoa</taxon>
        <taxon>Platyhelminthes</taxon>
        <taxon>Trematoda</taxon>
        <taxon>Digenea</taxon>
        <taxon>Plagiorchiida</taxon>
        <taxon>Troglotremata</taxon>
        <taxon>Troglotrematidae</taxon>
        <taxon>Paragonimus</taxon>
    </lineage>
</organism>
<protein>
    <recommendedName>
        <fullName evidence="9">LON peptidase N-terminal domain and RING finger protein 1</fullName>
    </recommendedName>
</protein>
<sequence>MIVCGKDVIKLTEVFVEAPSFALAYGAFARLYENEGFPANQRSNLLCKLIELCSVLYNARKATWNLLNRSEVEGTNSLKSILTCFFCKDLYFHPIVLSCGHSFCRNCVDTSFVCHSCSASRAVGELNDCLLLSKFVEYFFPETTTLRRLLDEAKVLVNQGKYSEASLVHASLRESFHILQPTDPTNPRCLQATAEVYLLTADFDAALATCNQGLELYPHLLKLHCIKGRTLSCLGRYHEALENIFKCLTTCPYIECLRRDMTHILEDVITQSDILKWKHVVELCAANPNSISDVLASLPPELRAVVPIEPWMHFPPSVTSDKPGPTDTPTNTVALLVDDALPSPSKLDEIRDDFLCALCLRLLFYPSSLPCGHTFCRDCIEQSLDYKAECPLCKASLSQYVSASGRGYCVALWKLLKYLFSEEIATRQQAYERENLALSRVGVDQDLELPVMICCLAFPGIPCPLHIFEPQYRSMVRRAINSGSHRFGVFSSGSGPCGLSEIGTVLRIKNCEPLPDGRLLIDTRGCARIRVLSARVADGCVYVRFEFYSDLVVSPDAVEEYRSLCSLVHSMADEWLSQLPCTTRASLVPFFGGLPKQEYPSPERCGTNTPAWIWWLVAVLPLNDRCRYKLLACRDPRLRMELLKGILTRLASGLWRPGLDPSRDLSC</sequence>
<gene>
    <name evidence="7" type="ORF">PHET_00988</name>
</gene>
<dbReference type="Pfam" id="PF13923">
    <property type="entry name" value="zf-C3HC4_2"/>
    <property type="match status" value="1"/>
</dbReference>
<dbReference type="Pfam" id="PF02190">
    <property type="entry name" value="LON_substr_bdg"/>
    <property type="match status" value="1"/>
</dbReference>
<accession>A0A8J4T631</accession>
<keyword evidence="1" id="KW-0479">Metal-binding</keyword>
<dbReference type="Proteomes" id="UP000748531">
    <property type="component" value="Unassembled WGS sequence"/>
</dbReference>
<evidence type="ECO:0000259" key="6">
    <source>
        <dbReference type="PROSITE" id="PS51787"/>
    </source>
</evidence>
<dbReference type="EMBL" id="LUCH01000332">
    <property type="protein sequence ID" value="KAF5405425.1"/>
    <property type="molecule type" value="Genomic_DNA"/>
</dbReference>